<gene>
    <name evidence="1" type="ORF">ANCCAN_25103</name>
</gene>
<evidence type="ECO:0000313" key="2">
    <source>
        <dbReference type="Proteomes" id="UP000252519"/>
    </source>
</evidence>
<dbReference type="AlphaFoldDB" id="A0A368FAC4"/>
<dbReference type="EMBL" id="JOJR01002107">
    <property type="protein sequence ID" value="RCN29141.1"/>
    <property type="molecule type" value="Genomic_DNA"/>
</dbReference>
<keyword evidence="2" id="KW-1185">Reference proteome</keyword>
<proteinExistence type="predicted"/>
<dbReference type="OrthoDB" id="10452084at2759"/>
<organism evidence="1 2">
    <name type="scientific">Ancylostoma caninum</name>
    <name type="common">Dog hookworm</name>
    <dbReference type="NCBI Taxonomy" id="29170"/>
    <lineage>
        <taxon>Eukaryota</taxon>
        <taxon>Metazoa</taxon>
        <taxon>Ecdysozoa</taxon>
        <taxon>Nematoda</taxon>
        <taxon>Chromadorea</taxon>
        <taxon>Rhabditida</taxon>
        <taxon>Rhabditina</taxon>
        <taxon>Rhabditomorpha</taxon>
        <taxon>Strongyloidea</taxon>
        <taxon>Ancylostomatidae</taxon>
        <taxon>Ancylostomatinae</taxon>
        <taxon>Ancylostoma</taxon>
    </lineage>
</organism>
<accession>A0A368FAC4</accession>
<protein>
    <submittedName>
        <fullName evidence="1">Uncharacterized protein</fullName>
    </submittedName>
</protein>
<sequence>MWIIEPSRERSTRAESRCRGCKTGHRRQWQTCDARFLSRRQSRHCDDYGRAKRRLHHYTITAAGLVSAPYSIASVGMQLDICCRVAPSRFAYRVP</sequence>
<name>A0A368FAC4_ANCCA</name>
<reference evidence="1 2" key="1">
    <citation type="submission" date="2014-10" db="EMBL/GenBank/DDBJ databases">
        <title>Draft genome of the hookworm Ancylostoma caninum.</title>
        <authorList>
            <person name="Mitreva M."/>
        </authorList>
    </citation>
    <scope>NUCLEOTIDE SEQUENCE [LARGE SCALE GENOMIC DNA]</scope>
    <source>
        <strain evidence="1 2">Baltimore</strain>
    </source>
</reference>
<dbReference type="Proteomes" id="UP000252519">
    <property type="component" value="Unassembled WGS sequence"/>
</dbReference>
<evidence type="ECO:0000313" key="1">
    <source>
        <dbReference type="EMBL" id="RCN29141.1"/>
    </source>
</evidence>
<comment type="caution">
    <text evidence="1">The sequence shown here is derived from an EMBL/GenBank/DDBJ whole genome shotgun (WGS) entry which is preliminary data.</text>
</comment>